<dbReference type="Proteomes" id="UP000736787">
    <property type="component" value="Unassembled WGS sequence"/>
</dbReference>
<evidence type="ECO:0000313" key="5">
    <source>
        <dbReference type="EMBL" id="KAG2969217.1"/>
    </source>
</evidence>
<sequence length="96" mass="10726">MASIYFNYNELLRLSAEQAVNEGLEQQDIASEKKKKQKTRAKAKENQDEDGAPFRIQTDTEATLAALQPRMNRLAYLQTATATNLDALARSLGPKL</sequence>
<dbReference type="Proteomes" id="UP000774804">
    <property type="component" value="Unassembled WGS sequence"/>
</dbReference>
<dbReference type="Proteomes" id="UP000760860">
    <property type="component" value="Unassembled WGS sequence"/>
</dbReference>
<dbReference type="AlphaFoldDB" id="A0A329RES6"/>
<accession>A0A329RES6</accession>
<evidence type="ECO:0000313" key="4">
    <source>
        <dbReference type="EMBL" id="KAG2910247.1"/>
    </source>
</evidence>
<reference evidence="2" key="2">
    <citation type="submission" date="2018-10" db="EMBL/GenBank/DDBJ databases">
        <title>Effector identification in a new, highly contiguous assembly of the strawberry crown rot pathogen Phytophthora cactorum.</title>
        <authorList>
            <person name="Armitage A.D."/>
            <person name="Nellist C.F."/>
            <person name="Bates H."/>
            <person name="Vickerstaff R.J."/>
            <person name="Harrison R.J."/>
        </authorList>
    </citation>
    <scope>NUCLEOTIDE SEQUENCE</scope>
    <source>
        <strain evidence="2">15-7</strain>
        <strain evidence="3">4032</strain>
        <strain evidence="4">4040</strain>
        <strain evidence="5">P415</strain>
        <strain evidence="6">P421</strain>
    </source>
</reference>
<dbReference type="EMBL" id="RCMV01000641">
    <property type="protein sequence ID" value="KAG3214401.1"/>
    <property type="molecule type" value="Genomic_DNA"/>
</dbReference>
<comment type="caution">
    <text evidence="7">The sequence shown here is derived from an EMBL/GenBank/DDBJ whole genome shotgun (WGS) entry which is preliminary data.</text>
</comment>
<evidence type="ECO:0000313" key="7">
    <source>
        <dbReference type="EMBL" id="RAW23205.1"/>
    </source>
</evidence>
<keyword evidence="8" id="KW-1185">Reference proteome</keyword>
<proteinExistence type="predicted"/>
<dbReference type="Proteomes" id="UP000697107">
    <property type="component" value="Unassembled WGS sequence"/>
</dbReference>
<dbReference type="Proteomes" id="UP000251314">
    <property type="component" value="Unassembled WGS sequence"/>
</dbReference>
<reference evidence="7 8" key="1">
    <citation type="submission" date="2018-01" db="EMBL/GenBank/DDBJ databases">
        <title>Draft genome of the strawberry crown rot pathogen Phytophthora cactorum.</title>
        <authorList>
            <person name="Armitage A.D."/>
            <person name="Lysoe E."/>
            <person name="Nellist C.F."/>
            <person name="Harrison R.J."/>
            <person name="Brurberg M.B."/>
        </authorList>
    </citation>
    <scope>NUCLEOTIDE SEQUENCE [LARGE SCALE GENOMIC DNA]</scope>
    <source>
        <strain evidence="7 8">10300</strain>
    </source>
</reference>
<gene>
    <name evidence="7" type="ORF">PC110_g20355</name>
    <name evidence="2" type="ORF">PC113_g17141</name>
    <name evidence="3" type="ORF">PC115_g15295</name>
    <name evidence="4" type="ORF">PC117_g19459</name>
    <name evidence="5" type="ORF">PC118_g17562</name>
    <name evidence="6" type="ORF">PC129_g14673</name>
</gene>
<dbReference type="Proteomes" id="UP000735874">
    <property type="component" value="Unassembled WGS sequence"/>
</dbReference>
<dbReference type="EMBL" id="MJFZ01001109">
    <property type="protein sequence ID" value="RAW23205.1"/>
    <property type="molecule type" value="Genomic_DNA"/>
</dbReference>
<dbReference type="VEuPathDB" id="FungiDB:PC110_g20355"/>
<dbReference type="OrthoDB" id="99691at2759"/>
<dbReference type="EMBL" id="RCML01000804">
    <property type="protein sequence ID" value="KAG2969217.1"/>
    <property type="molecule type" value="Genomic_DNA"/>
</dbReference>
<name>A0A329RES6_9STRA</name>
<evidence type="ECO:0000313" key="6">
    <source>
        <dbReference type="EMBL" id="KAG3214401.1"/>
    </source>
</evidence>
<feature type="region of interest" description="Disordered" evidence="1">
    <location>
        <begin position="22"/>
        <end position="55"/>
    </location>
</feature>
<organism evidence="7 8">
    <name type="scientific">Phytophthora cactorum</name>
    <dbReference type="NCBI Taxonomy" id="29920"/>
    <lineage>
        <taxon>Eukaryota</taxon>
        <taxon>Sar</taxon>
        <taxon>Stramenopiles</taxon>
        <taxon>Oomycota</taxon>
        <taxon>Peronosporomycetes</taxon>
        <taxon>Peronosporales</taxon>
        <taxon>Peronosporaceae</taxon>
        <taxon>Phytophthora</taxon>
    </lineage>
</organism>
<dbReference type="EMBL" id="RCMG01000722">
    <property type="protein sequence ID" value="KAG2850033.1"/>
    <property type="molecule type" value="Genomic_DNA"/>
</dbReference>
<evidence type="ECO:0000313" key="8">
    <source>
        <dbReference type="Proteomes" id="UP000251314"/>
    </source>
</evidence>
<evidence type="ECO:0000313" key="2">
    <source>
        <dbReference type="EMBL" id="KAG2850033.1"/>
    </source>
</evidence>
<dbReference type="EMBL" id="RCMK01000847">
    <property type="protein sequence ID" value="KAG2910247.1"/>
    <property type="molecule type" value="Genomic_DNA"/>
</dbReference>
<protein>
    <submittedName>
        <fullName evidence="7">Uncharacterized protein</fullName>
    </submittedName>
</protein>
<evidence type="ECO:0000256" key="1">
    <source>
        <dbReference type="SAM" id="MobiDB-lite"/>
    </source>
</evidence>
<evidence type="ECO:0000313" key="3">
    <source>
        <dbReference type="EMBL" id="KAG2903484.1"/>
    </source>
</evidence>
<dbReference type="EMBL" id="RCMI01000618">
    <property type="protein sequence ID" value="KAG2903484.1"/>
    <property type="molecule type" value="Genomic_DNA"/>
</dbReference>